<feature type="transmembrane region" description="Helical" evidence="11">
    <location>
        <begin position="37"/>
        <end position="55"/>
    </location>
</feature>
<keyword evidence="5 11" id="KW-0812">Transmembrane</keyword>
<feature type="transmembrane region" description="Helical" evidence="11">
    <location>
        <begin position="159"/>
        <end position="178"/>
    </location>
</feature>
<evidence type="ECO:0000256" key="3">
    <source>
        <dbReference type="ARBA" id="ARBA00022448"/>
    </source>
</evidence>
<dbReference type="GO" id="GO:0005886">
    <property type="term" value="C:plasma membrane"/>
    <property type="evidence" value="ECO:0007669"/>
    <property type="project" value="UniProtKB-SubCell"/>
</dbReference>
<dbReference type="GO" id="GO:0045259">
    <property type="term" value="C:proton-transporting ATP synthase complex"/>
    <property type="evidence" value="ECO:0007669"/>
    <property type="project" value="UniProtKB-KW"/>
</dbReference>
<dbReference type="AlphaFoldDB" id="A0A0C1E6T4"/>
<keyword evidence="8 11" id="KW-0406">Ion transport</keyword>
<evidence type="ECO:0000313" key="13">
    <source>
        <dbReference type="EMBL" id="KIA76992.1"/>
    </source>
</evidence>
<dbReference type="PANTHER" id="PTHR42823">
    <property type="entry name" value="ATP SYNTHASE SUBUNIT A, CHLOROPLASTIC"/>
    <property type="match status" value="1"/>
</dbReference>
<dbReference type="EMBL" id="JSAM01000096">
    <property type="protein sequence ID" value="KIA76992.1"/>
    <property type="molecule type" value="Genomic_DNA"/>
</dbReference>
<evidence type="ECO:0000256" key="12">
    <source>
        <dbReference type="RuleBase" id="RU000483"/>
    </source>
</evidence>
<reference evidence="13 14" key="1">
    <citation type="journal article" date="2014" name="Mol. Biol. Evol.">
        <title>Massive expansion of Ubiquitination-related gene families within the Chlamydiae.</title>
        <authorList>
            <person name="Domman D."/>
            <person name="Collingro A."/>
            <person name="Lagkouvardos I."/>
            <person name="Gehre L."/>
            <person name="Weinmaier T."/>
            <person name="Rattei T."/>
            <person name="Subtil A."/>
            <person name="Horn M."/>
        </authorList>
    </citation>
    <scope>NUCLEOTIDE SEQUENCE [LARGE SCALE GENOMIC DNA]</scope>
    <source>
        <strain evidence="13 14">OEW1</strain>
    </source>
</reference>
<protein>
    <recommendedName>
        <fullName evidence="11 12">ATP synthase subunit a</fullName>
    </recommendedName>
    <alternativeName>
        <fullName evidence="11">ATP synthase F0 sector subunit a</fullName>
    </alternativeName>
    <alternativeName>
        <fullName evidence="11">F-ATPase subunit 6</fullName>
    </alternativeName>
</protein>
<feature type="transmembrane region" description="Helical" evidence="11">
    <location>
        <begin position="91"/>
        <end position="114"/>
    </location>
</feature>
<dbReference type="PROSITE" id="PS00449">
    <property type="entry name" value="ATPASE_A"/>
    <property type="match status" value="1"/>
</dbReference>
<comment type="caution">
    <text evidence="13">The sequence shown here is derived from an EMBL/GenBank/DDBJ whole genome shotgun (WGS) entry which is preliminary data.</text>
</comment>
<keyword evidence="11" id="KW-1003">Cell membrane</keyword>
<sequence>MESGSQQISETPNAITLLYQRFHDTAWATFLHSWENIVFSIFVAFLISFVFYLGTRKSDMIPERFQNTLEWVVESIYKLVTDVLGPQGAKFVPFIGTLFIYILSMNLIGLVPLMKSPSSSLNITVALAICVFCLVQFLNIKHMGVGGFIYHMAGSPKNLIEWLLAPLMFTLEIITQLARPVTLSLRLFGNVFGEHILVTQFVIMGVTLLAPLIIPLQLPFMFLGMLTSLMQALVFSLLSTVYILLSMPDDKH</sequence>
<evidence type="ECO:0000256" key="4">
    <source>
        <dbReference type="ARBA" id="ARBA00022547"/>
    </source>
</evidence>
<evidence type="ECO:0000256" key="1">
    <source>
        <dbReference type="ARBA" id="ARBA00004141"/>
    </source>
</evidence>
<evidence type="ECO:0000256" key="8">
    <source>
        <dbReference type="ARBA" id="ARBA00023065"/>
    </source>
</evidence>
<keyword evidence="6 11" id="KW-0375">Hydrogen ion transport</keyword>
<feature type="transmembrane region" description="Helical" evidence="11">
    <location>
        <begin position="223"/>
        <end position="245"/>
    </location>
</feature>
<dbReference type="InterPro" id="IPR035908">
    <property type="entry name" value="F0_ATP_A_sf"/>
</dbReference>
<dbReference type="PRINTS" id="PR00123">
    <property type="entry name" value="ATPASEA"/>
</dbReference>
<evidence type="ECO:0000256" key="9">
    <source>
        <dbReference type="ARBA" id="ARBA00023136"/>
    </source>
</evidence>
<proteinExistence type="inferred from homology"/>
<dbReference type="SUPFAM" id="SSF81336">
    <property type="entry name" value="F1F0 ATP synthase subunit A"/>
    <property type="match status" value="1"/>
</dbReference>
<dbReference type="HAMAP" id="MF_01393">
    <property type="entry name" value="ATP_synth_a_bact"/>
    <property type="match status" value="1"/>
</dbReference>
<dbReference type="Proteomes" id="UP000031307">
    <property type="component" value="Unassembled WGS sequence"/>
</dbReference>
<evidence type="ECO:0000256" key="10">
    <source>
        <dbReference type="ARBA" id="ARBA00023310"/>
    </source>
</evidence>
<feature type="transmembrane region" description="Helical" evidence="11">
    <location>
        <begin position="120"/>
        <end position="138"/>
    </location>
</feature>
<dbReference type="PANTHER" id="PTHR42823:SF3">
    <property type="entry name" value="ATP SYNTHASE SUBUNIT A, CHLOROPLASTIC"/>
    <property type="match status" value="1"/>
</dbReference>
<gene>
    <name evidence="13" type="primary">atpB_2</name>
    <name evidence="11" type="synonym">atpB</name>
    <name evidence="13" type="ORF">DB43_HA00110</name>
</gene>
<dbReference type="PATRIC" id="fig|83552.4.peg.1863"/>
<keyword evidence="7 11" id="KW-1133">Transmembrane helix</keyword>
<dbReference type="OMA" id="GFFWAAF"/>
<dbReference type="RefSeq" id="WP_006342475.1">
    <property type="nucleotide sequence ID" value="NZ_BAWW01000055.1"/>
</dbReference>
<dbReference type="NCBIfam" id="TIGR01131">
    <property type="entry name" value="ATP_synt_6_or_A"/>
    <property type="match status" value="1"/>
</dbReference>
<evidence type="ECO:0000256" key="5">
    <source>
        <dbReference type="ARBA" id="ARBA00022692"/>
    </source>
</evidence>
<keyword evidence="4 11" id="KW-0138">CF(0)</keyword>
<feature type="transmembrane region" description="Helical" evidence="11">
    <location>
        <begin position="198"/>
        <end position="216"/>
    </location>
</feature>
<dbReference type="InterPro" id="IPR000568">
    <property type="entry name" value="ATP_synth_F0_asu"/>
</dbReference>
<name>A0A0C1E6T4_9BACT</name>
<evidence type="ECO:0000313" key="14">
    <source>
        <dbReference type="Proteomes" id="UP000031307"/>
    </source>
</evidence>
<accession>A0A0C1E6T4</accession>
<keyword evidence="9 11" id="KW-0472">Membrane</keyword>
<evidence type="ECO:0000256" key="6">
    <source>
        <dbReference type="ARBA" id="ARBA00022781"/>
    </source>
</evidence>
<dbReference type="InterPro" id="IPR045082">
    <property type="entry name" value="ATP_syn_F0_a_bact/chloroplast"/>
</dbReference>
<evidence type="ECO:0000256" key="11">
    <source>
        <dbReference type="HAMAP-Rule" id="MF_01393"/>
    </source>
</evidence>
<dbReference type="Pfam" id="PF00119">
    <property type="entry name" value="ATP-synt_A"/>
    <property type="match status" value="1"/>
</dbReference>
<dbReference type="GO" id="GO:0042777">
    <property type="term" value="P:proton motive force-driven plasma membrane ATP synthesis"/>
    <property type="evidence" value="ECO:0007669"/>
    <property type="project" value="TreeGrafter"/>
</dbReference>
<dbReference type="CDD" id="cd00310">
    <property type="entry name" value="ATP-synt_Fo_a_6"/>
    <property type="match status" value="1"/>
</dbReference>
<dbReference type="GO" id="GO:0046933">
    <property type="term" value="F:proton-transporting ATP synthase activity, rotational mechanism"/>
    <property type="evidence" value="ECO:0007669"/>
    <property type="project" value="UniProtKB-UniRule"/>
</dbReference>
<evidence type="ECO:0000256" key="7">
    <source>
        <dbReference type="ARBA" id="ARBA00022989"/>
    </source>
</evidence>
<evidence type="ECO:0000256" key="2">
    <source>
        <dbReference type="ARBA" id="ARBA00006810"/>
    </source>
</evidence>
<dbReference type="Gene3D" id="1.20.120.220">
    <property type="entry name" value="ATP synthase, F0 complex, subunit A"/>
    <property type="match status" value="1"/>
</dbReference>
<comment type="similarity">
    <text evidence="2 11 12">Belongs to the ATPase A chain family.</text>
</comment>
<organism evidence="13 14">
    <name type="scientific">Parachlamydia acanthamoebae</name>
    <dbReference type="NCBI Taxonomy" id="83552"/>
    <lineage>
        <taxon>Bacteria</taxon>
        <taxon>Pseudomonadati</taxon>
        <taxon>Chlamydiota</taxon>
        <taxon>Chlamydiia</taxon>
        <taxon>Parachlamydiales</taxon>
        <taxon>Parachlamydiaceae</taxon>
        <taxon>Parachlamydia</taxon>
    </lineage>
</organism>
<comment type="function">
    <text evidence="11 12">Key component of the proton channel; it plays a direct role in the translocation of protons across the membrane.</text>
</comment>
<comment type="subcellular location">
    <subcellularLocation>
        <location evidence="11 12">Cell membrane</location>
        <topology evidence="11 12">Multi-pass membrane protein</topology>
    </subcellularLocation>
    <subcellularLocation>
        <location evidence="1">Membrane</location>
        <topology evidence="1">Multi-pass membrane protein</topology>
    </subcellularLocation>
</comment>
<keyword evidence="10 11" id="KW-0066">ATP synthesis</keyword>
<keyword evidence="3 11" id="KW-0813">Transport</keyword>
<dbReference type="InterPro" id="IPR023011">
    <property type="entry name" value="ATP_synth_F0_asu_AS"/>
</dbReference>